<gene>
    <name evidence="4" type="ORF">HJG59_010643</name>
</gene>
<sequence length="124" mass="13649">MKVLLFTGLGALFFTYYWADNFDPGGLDYLVLNHLGAAPAGTWTRSVHRTSWLMQVLRHSSALPPSLQGRVPTSFSNPYSAAKFTLDSFFGSLQRELDVQNVNVAITMCILGLRDHASAAEGVR</sequence>
<comment type="caution">
    <text evidence="4">The sequence shown here is derived from an EMBL/GenBank/DDBJ whole genome shotgun (WGS) entry which is preliminary data.</text>
</comment>
<evidence type="ECO:0000256" key="3">
    <source>
        <dbReference type="SAM" id="SignalP"/>
    </source>
</evidence>
<reference evidence="4 5" key="1">
    <citation type="journal article" date="2020" name="Nature">
        <title>Six reference-quality genomes reveal evolution of bat adaptations.</title>
        <authorList>
            <person name="Jebb D."/>
            <person name="Huang Z."/>
            <person name="Pippel M."/>
            <person name="Hughes G.M."/>
            <person name="Lavrichenko K."/>
            <person name="Devanna P."/>
            <person name="Winkler S."/>
            <person name="Jermiin L.S."/>
            <person name="Skirmuntt E.C."/>
            <person name="Katzourakis A."/>
            <person name="Burkitt-Gray L."/>
            <person name="Ray D.A."/>
            <person name="Sullivan K.A.M."/>
            <person name="Roscito J.G."/>
            <person name="Kirilenko B.M."/>
            <person name="Davalos L.M."/>
            <person name="Corthals A.P."/>
            <person name="Power M.L."/>
            <person name="Jones G."/>
            <person name="Ransome R.D."/>
            <person name="Dechmann D.K.N."/>
            <person name="Locatelli A.G."/>
            <person name="Puechmaille S.J."/>
            <person name="Fedrigo O."/>
            <person name="Jarvis E.D."/>
            <person name="Hiller M."/>
            <person name="Vernes S.C."/>
            <person name="Myers E.W."/>
            <person name="Teeling E.C."/>
        </authorList>
    </citation>
    <scope>NUCLEOTIDE SEQUENCE [LARGE SCALE GENOMIC DNA]</scope>
    <source>
        <strain evidence="4">MMolMol1</strain>
        <tissue evidence="4">Muscle</tissue>
    </source>
</reference>
<dbReference type="AlphaFoldDB" id="A0A7J8I8D6"/>
<comment type="similarity">
    <text evidence="1">Belongs to the short-chain dehydrogenases/reductases (SDR) family.</text>
</comment>
<organism evidence="4 5">
    <name type="scientific">Molossus molossus</name>
    <name type="common">Pallas' mastiff bat</name>
    <name type="synonym">Vespertilio molossus</name>
    <dbReference type="NCBI Taxonomy" id="27622"/>
    <lineage>
        <taxon>Eukaryota</taxon>
        <taxon>Metazoa</taxon>
        <taxon>Chordata</taxon>
        <taxon>Craniata</taxon>
        <taxon>Vertebrata</taxon>
        <taxon>Euteleostomi</taxon>
        <taxon>Mammalia</taxon>
        <taxon>Eutheria</taxon>
        <taxon>Laurasiatheria</taxon>
        <taxon>Chiroptera</taxon>
        <taxon>Yangochiroptera</taxon>
        <taxon>Molossidae</taxon>
        <taxon>Molossus</taxon>
    </lineage>
</organism>
<evidence type="ECO:0000256" key="2">
    <source>
        <dbReference type="ARBA" id="ARBA00022857"/>
    </source>
</evidence>
<keyword evidence="5" id="KW-1185">Reference proteome</keyword>
<dbReference type="EMBL" id="JACASF010000004">
    <property type="protein sequence ID" value="KAF6480844.1"/>
    <property type="molecule type" value="Genomic_DNA"/>
</dbReference>
<dbReference type="Proteomes" id="UP000550707">
    <property type="component" value="Unassembled WGS sequence"/>
</dbReference>
<dbReference type="InterPro" id="IPR036291">
    <property type="entry name" value="NAD(P)-bd_dom_sf"/>
</dbReference>
<feature type="signal peptide" evidence="3">
    <location>
        <begin position="1"/>
        <end position="19"/>
    </location>
</feature>
<dbReference type="InterPro" id="IPR051253">
    <property type="entry name" value="11-beta-HSD"/>
</dbReference>
<proteinExistence type="inferred from homology"/>
<evidence type="ECO:0000313" key="5">
    <source>
        <dbReference type="Proteomes" id="UP000550707"/>
    </source>
</evidence>
<protein>
    <recommendedName>
        <fullName evidence="6">Hydroxysteroid 11-beta dehydrogenase 1 like</fullName>
    </recommendedName>
</protein>
<dbReference type="SUPFAM" id="SSF51735">
    <property type="entry name" value="NAD(P)-binding Rossmann-fold domains"/>
    <property type="match status" value="1"/>
</dbReference>
<feature type="chain" id="PRO_5029803994" description="Hydroxysteroid 11-beta dehydrogenase 1 like" evidence="3">
    <location>
        <begin position="20"/>
        <end position="124"/>
    </location>
</feature>
<accession>A0A7J8I8D6</accession>
<dbReference type="PANTHER" id="PTHR44279:SF3">
    <property type="entry name" value="HYDROXYSTEROID 11-BETA-DEHYDROGENASE 1-LIKE PROTEIN"/>
    <property type="match status" value="1"/>
</dbReference>
<evidence type="ECO:0008006" key="6">
    <source>
        <dbReference type="Google" id="ProtNLM"/>
    </source>
</evidence>
<dbReference type="Gene3D" id="3.40.50.720">
    <property type="entry name" value="NAD(P)-binding Rossmann-like Domain"/>
    <property type="match status" value="1"/>
</dbReference>
<evidence type="ECO:0000313" key="4">
    <source>
        <dbReference type="EMBL" id="KAF6480844.1"/>
    </source>
</evidence>
<keyword evidence="3" id="KW-0732">Signal</keyword>
<keyword evidence="2" id="KW-0521">NADP</keyword>
<dbReference type="PANTHER" id="PTHR44279">
    <property type="entry name" value="HYDROXYSTEROID (11-BETA) DEHYDROGENASE 1-LIKE B-RELATED"/>
    <property type="match status" value="1"/>
</dbReference>
<evidence type="ECO:0000256" key="1">
    <source>
        <dbReference type="ARBA" id="ARBA00006484"/>
    </source>
</evidence>
<dbReference type="GO" id="GO:0016491">
    <property type="term" value="F:oxidoreductase activity"/>
    <property type="evidence" value="ECO:0007669"/>
    <property type="project" value="TreeGrafter"/>
</dbReference>
<name>A0A7J8I8D6_MOLMO</name>